<dbReference type="EMBL" id="MCFC01000017">
    <property type="protein sequence ID" value="ORY31059.1"/>
    <property type="molecule type" value="Genomic_DNA"/>
</dbReference>
<dbReference type="OrthoDB" id="10565001at2759"/>
<dbReference type="AlphaFoldDB" id="A0A1Y2B8A3"/>
<dbReference type="Proteomes" id="UP000193986">
    <property type="component" value="Unassembled WGS sequence"/>
</dbReference>
<accession>A0A1Y2B8A3</accession>
<organism evidence="1 2">
    <name type="scientific">Naematelia encephala</name>
    <dbReference type="NCBI Taxonomy" id="71784"/>
    <lineage>
        <taxon>Eukaryota</taxon>
        <taxon>Fungi</taxon>
        <taxon>Dikarya</taxon>
        <taxon>Basidiomycota</taxon>
        <taxon>Agaricomycotina</taxon>
        <taxon>Tremellomycetes</taxon>
        <taxon>Tremellales</taxon>
        <taxon>Naemateliaceae</taxon>
        <taxon>Naematelia</taxon>
    </lineage>
</organism>
<protein>
    <submittedName>
        <fullName evidence="1">Uncharacterized protein</fullName>
    </submittedName>
</protein>
<evidence type="ECO:0000313" key="1">
    <source>
        <dbReference type="EMBL" id="ORY31059.1"/>
    </source>
</evidence>
<comment type="caution">
    <text evidence="1">The sequence shown here is derived from an EMBL/GenBank/DDBJ whole genome shotgun (WGS) entry which is preliminary data.</text>
</comment>
<sequence length="217" mass="24688">MRKLHRSPPPHSLSLDDVTQRERKWAVWMTNFKQEERRTARPMLYIYASIRFHWLRLILYHALLDSPTHAASSSAVLARSVSHIIRAYTQAATDDRFLSSWPDLRRITTCGQLVFLLLDAGELVNDEAQELLTMVLELLRGLVTKCPMAEDVEKTITDLMRLSDLTAPRPAPPVELRVSGSASFPNVFDYSVLPAPDQWLCDLSIDSLMSDTYDFAA</sequence>
<gene>
    <name evidence="1" type="ORF">BCR39DRAFT_104327</name>
</gene>
<reference evidence="1 2" key="1">
    <citation type="submission" date="2016-07" db="EMBL/GenBank/DDBJ databases">
        <title>Pervasive Adenine N6-methylation of Active Genes in Fungi.</title>
        <authorList>
            <consortium name="DOE Joint Genome Institute"/>
            <person name="Mondo S.J."/>
            <person name="Dannebaum R.O."/>
            <person name="Kuo R.C."/>
            <person name="Labutti K."/>
            <person name="Haridas S."/>
            <person name="Kuo A."/>
            <person name="Salamov A."/>
            <person name="Ahrendt S.R."/>
            <person name="Lipzen A."/>
            <person name="Sullivan W."/>
            <person name="Andreopoulos W.B."/>
            <person name="Clum A."/>
            <person name="Lindquist E."/>
            <person name="Daum C."/>
            <person name="Ramamoorthy G.K."/>
            <person name="Gryganskyi A."/>
            <person name="Culley D."/>
            <person name="Magnuson J.K."/>
            <person name="James T.Y."/>
            <person name="O'Malley M.A."/>
            <person name="Stajich J.E."/>
            <person name="Spatafora J.W."/>
            <person name="Visel A."/>
            <person name="Grigoriev I.V."/>
        </authorList>
    </citation>
    <scope>NUCLEOTIDE SEQUENCE [LARGE SCALE GENOMIC DNA]</scope>
    <source>
        <strain evidence="1 2">68-887.2</strain>
    </source>
</reference>
<evidence type="ECO:0000313" key="2">
    <source>
        <dbReference type="Proteomes" id="UP000193986"/>
    </source>
</evidence>
<dbReference type="InParanoid" id="A0A1Y2B8A3"/>
<name>A0A1Y2B8A3_9TREE</name>
<keyword evidence="2" id="KW-1185">Reference proteome</keyword>
<proteinExistence type="predicted"/>